<dbReference type="InterPro" id="IPR017441">
    <property type="entry name" value="Protein_kinase_ATP_BS"/>
</dbReference>
<organism evidence="22 23">
    <name type="scientific">Glycine soja</name>
    <name type="common">Wild soybean</name>
    <dbReference type="NCBI Taxonomy" id="3848"/>
    <lineage>
        <taxon>Eukaryota</taxon>
        <taxon>Viridiplantae</taxon>
        <taxon>Streptophyta</taxon>
        <taxon>Embryophyta</taxon>
        <taxon>Tracheophyta</taxon>
        <taxon>Spermatophyta</taxon>
        <taxon>Magnoliopsida</taxon>
        <taxon>eudicotyledons</taxon>
        <taxon>Gunneridae</taxon>
        <taxon>Pentapetalae</taxon>
        <taxon>rosids</taxon>
        <taxon>fabids</taxon>
        <taxon>Fabales</taxon>
        <taxon>Fabaceae</taxon>
        <taxon>Papilionoideae</taxon>
        <taxon>50 kb inversion clade</taxon>
        <taxon>NPAAA clade</taxon>
        <taxon>indigoferoid/millettioid clade</taxon>
        <taxon>Phaseoleae</taxon>
        <taxon>Glycine</taxon>
        <taxon>Glycine subgen. Soja</taxon>
    </lineage>
</organism>
<dbReference type="SUPFAM" id="SSF52058">
    <property type="entry name" value="L domain-like"/>
    <property type="match status" value="1"/>
</dbReference>
<dbReference type="FunFam" id="3.30.200.20:FF:000394">
    <property type="entry name" value="Leucine-rich repeat receptor-like protein kinase"/>
    <property type="match status" value="1"/>
</dbReference>
<dbReference type="InterPro" id="IPR011009">
    <property type="entry name" value="Kinase-like_dom_sf"/>
</dbReference>
<dbReference type="AlphaFoldDB" id="A0A445GYR1"/>
<comment type="subcellular location">
    <subcellularLocation>
        <location evidence="1">Membrane</location>
        <topology evidence="1">Single-pass membrane protein</topology>
    </subcellularLocation>
</comment>
<protein>
    <recommendedName>
        <fullName evidence="2">non-specific serine/threonine protein kinase</fullName>
        <ecNumber evidence="2">2.7.11.1</ecNumber>
    </recommendedName>
</protein>
<dbReference type="Pfam" id="PF00560">
    <property type="entry name" value="LRR_1"/>
    <property type="match status" value="2"/>
</dbReference>
<keyword evidence="4" id="KW-0597">Phosphoprotein</keyword>
<evidence type="ECO:0000256" key="18">
    <source>
        <dbReference type="PROSITE-ProRule" id="PRU10141"/>
    </source>
</evidence>
<evidence type="ECO:0000313" key="22">
    <source>
        <dbReference type="EMBL" id="RZB66394.1"/>
    </source>
</evidence>
<evidence type="ECO:0000256" key="2">
    <source>
        <dbReference type="ARBA" id="ARBA00012513"/>
    </source>
</evidence>
<evidence type="ECO:0000256" key="19">
    <source>
        <dbReference type="SAM" id="Phobius"/>
    </source>
</evidence>
<name>A0A445GYR1_GLYSO</name>
<dbReference type="PROSITE" id="PS00108">
    <property type="entry name" value="PROTEIN_KINASE_ST"/>
    <property type="match status" value="1"/>
</dbReference>
<feature type="signal peptide" evidence="20">
    <location>
        <begin position="1"/>
        <end position="27"/>
    </location>
</feature>
<dbReference type="EC" id="2.7.11.1" evidence="2"/>
<evidence type="ECO:0000256" key="11">
    <source>
        <dbReference type="ARBA" id="ARBA00022777"/>
    </source>
</evidence>
<evidence type="ECO:0000256" key="15">
    <source>
        <dbReference type="ARBA" id="ARBA00023170"/>
    </source>
</evidence>
<keyword evidence="14 19" id="KW-0472">Membrane</keyword>
<evidence type="ECO:0000256" key="12">
    <source>
        <dbReference type="ARBA" id="ARBA00022840"/>
    </source>
</evidence>
<keyword evidence="5" id="KW-0433">Leucine-rich repeat</keyword>
<gene>
    <name evidence="22" type="ORF">D0Y65_042150</name>
</gene>
<dbReference type="GO" id="GO:0016020">
    <property type="term" value="C:membrane"/>
    <property type="evidence" value="ECO:0007669"/>
    <property type="project" value="UniProtKB-SubCell"/>
</dbReference>
<dbReference type="Pfam" id="PF07714">
    <property type="entry name" value="PK_Tyr_Ser-Thr"/>
    <property type="match status" value="1"/>
</dbReference>
<dbReference type="Pfam" id="PF12819">
    <property type="entry name" value="Malectin_like"/>
    <property type="match status" value="1"/>
</dbReference>
<dbReference type="CDD" id="cd14066">
    <property type="entry name" value="STKc_IRAK"/>
    <property type="match status" value="1"/>
</dbReference>
<proteinExistence type="predicted"/>
<dbReference type="Gene3D" id="1.10.510.10">
    <property type="entry name" value="Transferase(Phosphotransferase) domain 1"/>
    <property type="match status" value="1"/>
</dbReference>
<dbReference type="PROSITE" id="PS00107">
    <property type="entry name" value="PROTEIN_KINASE_ATP"/>
    <property type="match status" value="1"/>
</dbReference>
<keyword evidence="6" id="KW-0808">Transferase</keyword>
<evidence type="ECO:0000256" key="3">
    <source>
        <dbReference type="ARBA" id="ARBA00022527"/>
    </source>
</evidence>
<dbReference type="SUPFAM" id="SSF56112">
    <property type="entry name" value="Protein kinase-like (PK-like)"/>
    <property type="match status" value="1"/>
</dbReference>
<evidence type="ECO:0000256" key="4">
    <source>
        <dbReference type="ARBA" id="ARBA00022553"/>
    </source>
</evidence>
<reference evidence="22 23" key="1">
    <citation type="submission" date="2018-09" db="EMBL/GenBank/DDBJ databases">
        <title>A high-quality reference genome of wild soybean provides a powerful tool to mine soybean genomes.</title>
        <authorList>
            <person name="Xie M."/>
            <person name="Chung C.Y.L."/>
            <person name="Li M.-W."/>
            <person name="Wong F.-L."/>
            <person name="Chan T.-F."/>
            <person name="Lam H.-M."/>
        </authorList>
    </citation>
    <scope>NUCLEOTIDE SEQUENCE [LARGE SCALE GENOMIC DNA]</scope>
    <source>
        <strain evidence="23">cv. W05</strain>
        <tissue evidence="22">Hypocotyl of etiolated seedlings</tissue>
    </source>
</reference>
<dbReference type="EMBL" id="QZWG01000015">
    <property type="protein sequence ID" value="RZB66394.1"/>
    <property type="molecule type" value="Genomic_DNA"/>
</dbReference>
<keyword evidence="13 19" id="KW-1133">Transmembrane helix</keyword>
<evidence type="ECO:0000256" key="16">
    <source>
        <dbReference type="ARBA" id="ARBA00047899"/>
    </source>
</evidence>
<dbReference type="InterPro" id="IPR001245">
    <property type="entry name" value="Ser-Thr/Tyr_kinase_cat_dom"/>
</dbReference>
<evidence type="ECO:0000256" key="7">
    <source>
        <dbReference type="ARBA" id="ARBA00022692"/>
    </source>
</evidence>
<dbReference type="InterPro" id="IPR008271">
    <property type="entry name" value="Ser/Thr_kinase_AS"/>
</dbReference>
<evidence type="ECO:0000256" key="1">
    <source>
        <dbReference type="ARBA" id="ARBA00004167"/>
    </source>
</evidence>
<dbReference type="PROSITE" id="PS50011">
    <property type="entry name" value="PROTEIN_KINASE_DOM"/>
    <property type="match status" value="1"/>
</dbReference>
<dbReference type="Gene3D" id="3.30.200.20">
    <property type="entry name" value="Phosphorylase Kinase, domain 1"/>
    <property type="match status" value="1"/>
</dbReference>
<evidence type="ECO:0000256" key="13">
    <source>
        <dbReference type="ARBA" id="ARBA00022989"/>
    </source>
</evidence>
<evidence type="ECO:0000256" key="20">
    <source>
        <dbReference type="SAM" id="SignalP"/>
    </source>
</evidence>
<dbReference type="SMART" id="SM00220">
    <property type="entry name" value="S_TKc"/>
    <property type="match status" value="1"/>
</dbReference>
<dbReference type="InterPro" id="IPR000719">
    <property type="entry name" value="Prot_kinase_dom"/>
</dbReference>
<evidence type="ECO:0000256" key="5">
    <source>
        <dbReference type="ARBA" id="ARBA00022614"/>
    </source>
</evidence>
<dbReference type="Proteomes" id="UP000289340">
    <property type="component" value="Chromosome 15"/>
</dbReference>
<keyword evidence="8 20" id="KW-0732">Signal</keyword>
<keyword evidence="15 22" id="KW-0675">Receptor</keyword>
<dbReference type="InterPro" id="IPR032675">
    <property type="entry name" value="LRR_dom_sf"/>
</dbReference>
<feature type="chain" id="PRO_5019350224" description="non-specific serine/threonine protein kinase" evidence="20">
    <location>
        <begin position="28"/>
        <end position="981"/>
    </location>
</feature>
<evidence type="ECO:0000256" key="9">
    <source>
        <dbReference type="ARBA" id="ARBA00022737"/>
    </source>
</evidence>
<keyword evidence="11 22" id="KW-0418">Kinase</keyword>
<dbReference type="PROSITE" id="PS51257">
    <property type="entry name" value="PROKAR_LIPOPROTEIN"/>
    <property type="match status" value="1"/>
</dbReference>
<evidence type="ECO:0000256" key="8">
    <source>
        <dbReference type="ARBA" id="ARBA00022729"/>
    </source>
</evidence>
<evidence type="ECO:0000256" key="17">
    <source>
        <dbReference type="ARBA" id="ARBA00048679"/>
    </source>
</evidence>
<dbReference type="GO" id="GO:0005524">
    <property type="term" value="F:ATP binding"/>
    <property type="evidence" value="ECO:0007669"/>
    <property type="project" value="UniProtKB-UniRule"/>
</dbReference>
<keyword evidence="23" id="KW-1185">Reference proteome</keyword>
<feature type="domain" description="Protein kinase" evidence="21">
    <location>
        <begin position="674"/>
        <end position="947"/>
    </location>
</feature>
<keyword evidence="9" id="KW-0677">Repeat</keyword>
<evidence type="ECO:0000256" key="10">
    <source>
        <dbReference type="ARBA" id="ARBA00022741"/>
    </source>
</evidence>
<keyword evidence="7 19" id="KW-0812">Transmembrane</keyword>
<comment type="catalytic activity">
    <reaction evidence="17">
        <text>L-seryl-[protein] + ATP = O-phospho-L-seryl-[protein] + ADP + H(+)</text>
        <dbReference type="Rhea" id="RHEA:17989"/>
        <dbReference type="Rhea" id="RHEA-COMP:9863"/>
        <dbReference type="Rhea" id="RHEA-COMP:11604"/>
        <dbReference type="ChEBI" id="CHEBI:15378"/>
        <dbReference type="ChEBI" id="CHEBI:29999"/>
        <dbReference type="ChEBI" id="CHEBI:30616"/>
        <dbReference type="ChEBI" id="CHEBI:83421"/>
        <dbReference type="ChEBI" id="CHEBI:456216"/>
        <dbReference type="EC" id="2.7.11.1"/>
    </reaction>
</comment>
<accession>A0A445GYR1</accession>
<feature type="transmembrane region" description="Helical" evidence="19">
    <location>
        <begin position="607"/>
        <end position="628"/>
    </location>
</feature>
<evidence type="ECO:0000259" key="21">
    <source>
        <dbReference type="PROSITE" id="PS50011"/>
    </source>
</evidence>
<dbReference type="FunFam" id="3.80.10.10:FF:000129">
    <property type="entry name" value="Leucine-rich repeat receptor-like kinase"/>
    <property type="match status" value="1"/>
</dbReference>
<sequence>MRNMGMSSMSFLIAFLGCLVLAALIQAQDQSGFISIDCGTPEMNYTEQSTGLNYTSDANFINTGVRKSIASQLRNGYLKHMWYVRSFPEEGKRNCYKIEITRGTKYLIRVAFLYGNYDGQNMLPQFDLLLGASQWATVTIKNATIDQAEEIIHVPSLDYLQICLVDTGHGTPFISSIELRTLRDDIYVTRFGSLQNYLRWDLGSSRGYRYNYDVYDRYWSYGNINEWKILSASITADSLDQSQDDFKVPAIVLSTAITPLNASAPLVILWEPEHQTEQFYVYMHFTEIEELAKNQTREFNITLNGKSWFTNLSPQYQGVTTIRSKSGTSGKIIIFSLEMTENSTLPPIINAIEIYKVIEFQQADTYQGDERGVPVSSSMRFFIVIHLFICSPEHKFKIITGSKHNNTQGGDQSRSRCFARMLQPYEISIGLKEHSNPVTPKAYTPKSPSGPLPPDSVDAITTIKSVYEVTRDWQGDPCAPIDYLWQGLNCSYPENDSPRITSLNLSSSGLSGKIDLSISKLTMLENLDLSNNSLNGEIPEFLSQLQHLKILNLEKNNLSGSIPPALNEGSVSLSVGQNPYLCESGQCNEKENEKEQEKKKKNIVTPLVASVGGVVILLVVMAAILWTIKRRRSKDLMVEKDPSQISPQYTEQDDSLLEFKKQIYSYSDVLKITNNFNTIVGKGGFGTVYLGYIDDTPVAVKMLSPSAVQGYQQFQAEVKLLMRVHHKNLTSLVGYCNEGTNKALIYEYMANGNLQEHLSGKRSKTKILSWEDRLRIAVDAASGLEYLQNGCKPPIIHRDVKSTNILLNEHFQAKLSDFGLSKIIPTDGGTHVSTVVAGTPGYLDPEYYKTNRLTDKSDVYSFGVVLLEIITSQPVIARNQEKIHISQWVNSLMAKGDIKAIVDSKLDGDFDSNSVWKAVEIATVCVSPNPDRRPIISVIVTELKESLAMEIARTKYSSADTRDSVKLVTMNLSTQVVPQAR</sequence>
<comment type="caution">
    <text evidence="22">The sequence shown here is derived from an EMBL/GenBank/DDBJ whole genome shotgun (WGS) entry which is preliminary data.</text>
</comment>
<evidence type="ECO:0000313" key="23">
    <source>
        <dbReference type="Proteomes" id="UP000289340"/>
    </source>
</evidence>
<dbReference type="GO" id="GO:0004674">
    <property type="term" value="F:protein serine/threonine kinase activity"/>
    <property type="evidence" value="ECO:0007669"/>
    <property type="project" value="UniProtKB-KW"/>
</dbReference>
<dbReference type="PANTHER" id="PTHR45631">
    <property type="entry name" value="OS07G0107800 PROTEIN-RELATED"/>
    <property type="match status" value="1"/>
</dbReference>
<dbReference type="Gene3D" id="3.80.10.10">
    <property type="entry name" value="Ribonuclease Inhibitor"/>
    <property type="match status" value="1"/>
</dbReference>
<evidence type="ECO:0000256" key="14">
    <source>
        <dbReference type="ARBA" id="ARBA00023136"/>
    </source>
</evidence>
<feature type="binding site" evidence="18">
    <location>
        <position position="701"/>
    </location>
    <ligand>
        <name>ATP</name>
        <dbReference type="ChEBI" id="CHEBI:30616"/>
    </ligand>
</feature>
<keyword evidence="12 18" id="KW-0067">ATP-binding</keyword>
<dbReference type="FunFam" id="1.10.510.10:FF:000146">
    <property type="entry name" value="LRR receptor-like serine/threonine-protein kinase IOS1"/>
    <property type="match status" value="1"/>
</dbReference>
<dbReference type="PANTHER" id="PTHR45631:SF202">
    <property type="entry name" value="SENESCENCE-INDUCED RECEPTOR-LIKE SERINE_THREONINE-PROTEIN KINASE"/>
    <property type="match status" value="1"/>
</dbReference>
<keyword evidence="3" id="KW-0723">Serine/threonine-protein kinase</keyword>
<keyword evidence="10 18" id="KW-0547">Nucleotide-binding</keyword>
<comment type="catalytic activity">
    <reaction evidence="16">
        <text>L-threonyl-[protein] + ATP = O-phospho-L-threonyl-[protein] + ADP + H(+)</text>
        <dbReference type="Rhea" id="RHEA:46608"/>
        <dbReference type="Rhea" id="RHEA-COMP:11060"/>
        <dbReference type="Rhea" id="RHEA-COMP:11605"/>
        <dbReference type="ChEBI" id="CHEBI:15378"/>
        <dbReference type="ChEBI" id="CHEBI:30013"/>
        <dbReference type="ChEBI" id="CHEBI:30616"/>
        <dbReference type="ChEBI" id="CHEBI:61977"/>
        <dbReference type="ChEBI" id="CHEBI:456216"/>
        <dbReference type="EC" id="2.7.11.1"/>
    </reaction>
</comment>
<dbReference type="InterPro" id="IPR024788">
    <property type="entry name" value="Malectin-like_Carb-bd_dom"/>
</dbReference>
<evidence type="ECO:0000256" key="6">
    <source>
        <dbReference type="ARBA" id="ARBA00022679"/>
    </source>
</evidence>
<dbReference type="InterPro" id="IPR001611">
    <property type="entry name" value="Leu-rich_rpt"/>
</dbReference>